<dbReference type="PIRSF" id="PIRSF003073">
    <property type="entry name" value="DNAC_TnpB_IstB"/>
    <property type="match status" value="1"/>
</dbReference>
<dbReference type="SMART" id="SM00382">
    <property type="entry name" value="AAA"/>
    <property type="match status" value="1"/>
</dbReference>
<keyword evidence="6" id="KW-1185">Reference proteome</keyword>
<dbReference type="RefSeq" id="WP_015256774.1">
    <property type="nucleotide sequence ID" value="NC_019898.1"/>
</dbReference>
<evidence type="ECO:0000256" key="1">
    <source>
        <dbReference type="ARBA" id="ARBA00008059"/>
    </source>
</evidence>
<dbReference type="CDD" id="cd00009">
    <property type="entry name" value="AAA"/>
    <property type="match status" value="1"/>
</dbReference>
<dbReference type="InterPro" id="IPR002611">
    <property type="entry name" value="IstB_ATP-bd"/>
</dbReference>
<gene>
    <name evidence="5" type="ordered locus">Theco_4061</name>
</gene>
<evidence type="ECO:0000313" key="6">
    <source>
        <dbReference type="Proteomes" id="UP000010795"/>
    </source>
</evidence>
<organism evidence="5 6">
    <name type="scientific">Thermobacillus composti (strain DSM 18247 / JCM 13945 / KWC4)</name>
    <dbReference type="NCBI Taxonomy" id="717605"/>
    <lineage>
        <taxon>Bacteria</taxon>
        <taxon>Bacillati</taxon>
        <taxon>Bacillota</taxon>
        <taxon>Bacilli</taxon>
        <taxon>Bacillales</taxon>
        <taxon>Paenibacillaceae</taxon>
        <taxon>Thermobacillus</taxon>
    </lineage>
</organism>
<dbReference type="AlphaFoldDB" id="L0EKK5"/>
<protein>
    <submittedName>
        <fullName evidence="5">DNA replication protein</fullName>
    </submittedName>
</protein>
<evidence type="ECO:0000259" key="4">
    <source>
        <dbReference type="SMART" id="SM00382"/>
    </source>
</evidence>
<feature type="domain" description="AAA+ ATPase" evidence="4">
    <location>
        <begin position="99"/>
        <end position="231"/>
    </location>
</feature>
<dbReference type="Proteomes" id="UP000010795">
    <property type="component" value="Plasmid pTHECO01"/>
</dbReference>
<dbReference type="HOGENOM" id="CLU_062999_1_1_9"/>
<name>L0EKK5_THECK</name>
<dbReference type="InterPro" id="IPR003593">
    <property type="entry name" value="AAA+_ATPase"/>
</dbReference>
<dbReference type="PANTHER" id="PTHR30050:SF4">
    <property type="entry name" value="ATP-BINDING PROTEIN RV3427C IN INSERTION SEQUENCE-RELATED"/>
    <property type="match status" value="1"/>
</dbReference>
<dbReference type="eggNOG" id="COG1484">
    <property type="taxonomic scope" value="Bacteria"/>
</dbReference>
<dbReference type="OrthoDB" id="2052561at2"/>
<dbReference type="InterPro" id="IPR027417">
    <property type="entry name" value="P-loop_NTPase"/>
</dbReference>
<dbReference type="SUPFAM" id="SSF52540">
    <property type="entry name" value="P-loop containing nucleoside triphosphate hydrolases"/>
    <property type="match status" value="1"/>
</dbReference>
<sequence>MSAVVDVRERLAELGLEQAATILEEALRKAIRDKSDYLSFVQTLLDYERAQRWQRNLEVRTKLAHLPYRKTLEEFDFSFQPSIDERMIRELATMTFVGRQENVILLGPPGVGKSHLAVALGVEAIRQGLSVYFVSLTQMMSDLRKAYEENRLDRRMRVYLRPKLLIVDEVGYMPLDAVAANLFFHIVSARYERGSLVITSNKSFGEWGELLGDRVLATAVLDRLLHHAHILNIRGNSYRLKDRLQLANKDT</sequence>
<reference evidence="6" key="1">
    <citation type="submission" date="2012-01" db="EMBL/GenBank/DDBJ databases">
        <title>Complete sequence of plasmid of Thermobacillus composti KWC4.</title>
        <authorList>
            <person name="Lucas S."/>
            <person name="Han J."/>
            <person name="Lapidus A."/>
            <person name="Cheng J.-F."/>
            <person name="Goodwin L."/>
            <person name="Pitluck S."/>
            <person name="Peters L."/>
            <person name="Ovchinnikova G."/>
            <person name="Teshima H."/>
            <person name="Detter J.C."/>
            <person name="Han C."/>
            <person name="Tapia R."/>
            <person name="Land M."/>
            <person name="Hauser L."/>
            <person name="Kyrpides N."/>
            <person name="Ivanova N."/>
            <person name="Pagani I."/>
            <person name="Anderson I."/>
            <person name="Woyke T."/>
        </authorList>
    </citation>
    <scope>NUCLEOTIDE SEQUENCE [LARGE SCALE GENOMIC DNA]</scope>
    <source>
        <strain evidence="6">DSM 18247 / JCM 13945 / KWC4</strain>
        <plasmid evidence="6">Plasmid pTHECO01</plasmid>
    </source>
</reference>
<dbReference type="GO" id="GO:0005524">
    <property type="term" value="F:ATP binding"/>
    <property type="evidence" value="ECO:0007669"/>
    <property type="project" value="UniProtKB-KW"/>
</dbReference>
<dbReference type="Pfam" id="PF01695">
    <property type="entry name" value="IstB_IS21"/>
    <property type="match status" value="1"/>
</dbReference>
<dbReference type="Gene3D" id="3.40.50.300">
    <property type="entry name" value="P-loop containing nucleotide triphosphate hydrolases"/>
    <property type="match status" value="1"/>
</dbReference>
<proteinExistence type="inferred from homology"/>
<geneLocation type="plasmid" evidence="5 6">
    <name>pTHECO01</name>
</geneLocation>
<keyword evidence="5" id="KW-0614">Plasmid</keyword>
<dbReference type="KEGG" id="tco:Theco_4061"/>
<dbReference type="InterPro" id="IPR047661">
    <property type="entry name" value="IstB"/>
</dbReference>
<keyword evidence="3" id="KW-0067">ATP-binding</keyword>
<evidence type="ECO:0000256" key="3">
    <source>
        <dbReference type="ARBA" id="ARBA00022840"/>
    </source>
</evidence>
<comment type="similarity">
    <text evidence="1">Belongs to the IS21/IS1162 putative ATP-binding protein family.</text>
</comment>
<dbReference type="PANTHER" id="PTHR30050">
    <property type="entry name" value="CHROMOSOMAL REPLICATION INITIATOR PROTEIN DNAA"/>
    <property type="match status" value="1"/>
</dbReference>
<evidence type="ECO:0000313" key="5">
    <source>
        <dbReference type="EMBL" id="AGA60062.1"/>
    </source>
</evidence>
<dbReference type="GO" id="GO:0006260">
    <property type="term" value="P:DNA replication"/>
    <property type="evidence" value="ECO:0007669"/>
    <property type="project" value="TreeGrafter"/>
</dbReference>
<accession>L0EKK5</accession>
<evidence type="ECO:0000256" key="2">
    <source>
        <dbReference type="ARBA" id="ARBA00022741"/>
    </source>
</evidence>
<keyword evidence="2" id="KW-0547">Nucleotide-binding</keyword>
<dbReference type="InterPro" id="IPR028350">
    <property type="entry name" value="DNAC/IstB-like"/>
</dbReference>
<dbReference type="EMBL" id="CP003256">
    <property type="protein sequence ID" value="AGA60062.1"/>
    <property type="molecule type" value="Genomic_DNA"/>
</dbReference>
<dbReference type="NCBIfam" id="NF038214">
    <property type="entry name" value="IS21_help_AAA"/>
    <property type="match status" value="1"/>
</dbReference>